<dbReference type="GO" id="GO:0017154">
    <property type="term" value="F:semaphorin receptor activity"/>
    <property type="evidence" value="ECO:0007669"/>
    <property type="project" value="InterPro"/>
</dbReference>
<name>A0A310SDU9_9HYME</name>
<proteinExistence type="predicted"/>
<dbReference type="Gene3D" id="2.130.10.10">
    <property type="entry name" value="YVTN repeat-like/Quinoprotein amine dehydrogenase"/>
    <property type="match status" value="1"/>
</dbReference>
<dbReference type="InterPro" id="IPR002909">
    <property type="entry name" value="IPT_dom"/>
</dbReference>
<dbReference type="SUPFAM" id="SSF81296">
    <property type="entry name" value="E set domains"/>
    <property type="match status" value="1"/>
</dbReference>
<organism evidence="2 3">
    <name type="scientific">Eufriesea mexicana</name>
    <dbReference type="NCBI Taxonomy" id="516756"/>
    <lineage>
        <taxon>Eukaryota</taxon>
        <taxon>Metazoa</taxon>
        <taxon>Ecdysozoa</taxon>
        <taxon>Arthropoda</taxon>
        <taxon>Hexapoda</taxon>
        <taxon>Insecta</taxon>
        <taxon>Pterygota</taxon>
        <taxon>Neoptera</taxon>
        <taxon>Endopterygota</taxon>
        <taxon>Hymenoptera</taxon>
        <taxon>Apocrita</taxon>
        <taxon>Aculeata</taxon>
        <taxon>Apoidea</taxon>
        <taxon>Anthophila</taxon>
        <taxon>Apidae</taxon>
        <taxon>Eufriesea</taxon>
    </lineage>
</organism>
<evidence type="ECO:0000313" key="3">
    <source>
        <dbReference type="Proteomes" id="UP000250275"/>
    </source>
</evidence>
<dbReference type="GO" id="GO:0002116">
    <property type="term" value="C:semaphorin receptor complex"/>
    <property type="evidence" value="ECO:0007669"/>
    <property type="project" value="TreeGrafter"/>
</dbReference>
<gene>
    <name evidence="2" type="ORF">WN48_04270</name>
</gene>
<dbReference type="InterPro" id="IPR031148">
    <property type="entry name" value="Plexin"/>
</dbReference>
<protein>
    <submittedName>
        <fullName evidence="2">Plexin-B</fullName>
    </submittedName>
</protein>
<dbReference type="GO" id="GO:0030334">
    <property type="term" value="P:regulation of cell migration"/>
    <property type="evidence" value="ECO:0007669"/>
    <property type="project" value="TreeGrafter"/>
</dbReference>
<evidence type="ECO:0000259" key="1">
    <source>
        <dbReference type="Pfam" id="PF01833"/>
    </source>
</evidence>
<dbReference type="OrthoDB" id="125363at2759"/>
<sequence length="222" mass="24422">MKTLIQLWYRNVRLAVYQKLAGLHCTKSDDYTESAVLFNYKDIRLSGVYPSVGPQSGGTQLAITGMYLNIGSTISAYLDELQCHVNATQASSSRLTCVTSKSDRCHATGCPSGDITTSLMDNVNKLLIADLESQTLIARGSLLQGACEKYKMSNISIKPEFIPHSVAANDENSSTYAFIGPERYKNTMLGDKQIYSMLVLHSLIEDVTDTMCLPFPVEICII</sequence>
<dbReference type="GO" id="GO:0008045">
    <property type="term" value="P:motor neuron axon guidance"/>
    <property type="evidence" value="ECO:0007669"/>
    <property type="project" value="TreeGrafter"/>
</dbReference>
<dbReference type="Proteomes" id="UP000250275">
    <property type="component" value="Unassembled WGS sequence"/>
</dbReference>
<dbReference type="GO" id="GO:0050772">
    <property type="term" value="P:positive regulation of axonogenesis"/>
    <property type="evidence" value="ECO:0007669"/>
    <property type="project" value="TreeGrafter"/>
</dbReference>
<evidence type="ECO:0000313" key="2">
    <source>
        <dbReference type="EMBL" id="OAD51878.1"/>
    </source>
</evidence>
<dbReference type="Pfam" id="PF01833">
    <property type="entry name" value="TIG"/>
    <property type="match status" value="1"/>
</dbReference>
<dbReference type="GO" id="GO:0007162">
    <property type="term" value="P:negative regulation of cell adhesion"/>
    <property type="evidence" value="ECO:0007669"/>
    <property type="project" value="TreeGrafter"/>
</dbReference>
<dbReference type="GO" id="GO:0008360">
    <property type="term" value="P:regulation of cell shape"/>
    <property type="evidence" value="ECO:0007669"/>
    <property type="project" value="TreeGrafter"/>
</dbReference>
<keyword evidence="3" id="KW-1185">Reference proteome</keyword>
<dbReference type="GO" id="GO:0097374">
    <property type="term" value="P:sensory neuron axon guidance"/>
    <property type="evidence" value="ECO:0007669"/>
    <property type="project" value="TreeGrafter"/>
</dbReference>
<dbReference type="InterPro" id="IPR014756">
    <property type="entry name" value="Ig_E-set"/>
</dbReference>
<dbReference type="InterPro" id="IPR036352">
    <property type="entry name" value="Semap_dom_sf"/>
</dbReference>
<dbReference type="PANTHER" id="PTHR22625:SF44">
    <property type="entry name" value="PLEXIN-B"/>
    <property type="match status" value="1"/>
</dbReference>
<dbReference type="InterPro" id="IPR015943">
    <property type="entry name" value="WD40/YVTN_repeat-like_dom_sf"/>
</dbReference>
<dbReference type="AlphaFoldDB" id="A0A310SDU9"/>
<dbReference type="GO" id="GO:0005886">
    <property type="term" value="C:plasma membrane"/>
    <property type="evidence" value="ECO:0007669"/>
    <property type="project" value="TreeGrafter"/>
</dbReference>
<accession>A0A310SDU9</accession>
<feature type="domain" description="IPT/TIG" evidence="1">
    <location>
        <begin position="46"/>
        <end position="102"/>
    </location>
</feature>
<dbReference type="EMBL" id="KQ784025">
    <property type="protein sequence ID" value="OAD51878.1"/>
    <property type="molecule type" value="Genomic_DNA"/>
</dbReference>
<dbReference type="PANTHER" id="PTHR22625">
    <property type="entry name" value="PLEXIN"/>
    <property type="match status" value="1"/>
</dbReference>
<dbReference type="SUPFAM" id="SSF101912">
    <property type="entry name" value="Sema domain"/>
    <property type="match status" value="1"/>
</dbReference>
<reference evidence="2 3" key="1">
    <citation type="submission" date="2015-07" db="EMBL/GenBank/DDBJ databases">
        <title>The genome of Eufriesea mexicana.</title>
        <authorList>
            <person name="Pan H."/>
            <person name="Kapheim K."/>
        </authorList>
    </citation>
    <scope>NUCLEOTIDE SEQUENCE [LARGE SCALE GENOMIC DNA]</scope>
    <source>
        <strain evidence="2">0111107269</strain>
        <tissue evidence="2">Whole body</tissue>
    </source>
</reference>